<evidence type="ECO:0008006" key="3">
    <source>
        <dbReference type="Google" id="ProtNLM"/>
    </source>
</evidence>
<dbReference type="RefSeq" id="WP_184139925.1">
    <property type="nucleotide sequence ID" value="NZ_JACHIK010000001.1"/>
</dbReference>
<dbReference type="Proteomes" id="UP000535406">
    <property type="component" value="Unassembled WGS sequence"/>
</dbReference>
<comment type="caution">
    <text evidence="1">The sequence shown here is derived from an EMBL/GenBank/DDBJ whole genome shotgun (WGS) entry which is preliminary data.</text>
</comment>
<dbReference type="EMBL" id="JACHIK010000001">
    <property type="protein sequence ID" value="MBB5040804.1"/>
    <property type="molecule type" value="Genomic_DNA"/>
</dbReference>
<evidence type="ECO:0000313" key="2">
    <source>
        <dbReference type="Proteomes" id="UP000535406"/>
    </source>
</evidence>
<organism evidence="1 2">
    <name type="scientific">Shinella fusca</name>
    <dbReference type="NCBI Taxonomy" id="544480"/>
    <lineage>
        <taxon>Bacteria</taxon>
        <taxon>Pseudomonadati</taxon>
        <taxon>Pseudomonadota</taxon>
        <taxon>Alphaproteobacteria</taxon>
        <taxon>Hyphomicrobiales</taxon>
        <taxon>Rhizobiaceae</taxon>
        <taxon>Shinella</taxon>
    </lineage>
</organism>
<dbReference type="AlphaFoldDB" id="A0A7W8DSC5"/>
<name>A0A7W8DSC5_9HYPH</name>
<proteinExistence type="predicted"/>
<protein>
    <recommendedName>
        <fullName evidence="3">GNAT family N-acetyltransferase</fullName>
    </recommendedName>
</protein>
<reference evidence="1 2" key="1">
    <citation type="submission" date="2020-08" db="EMBL/GenBank/DDBJ databases">
        <title>Genomic Encyclopedia of Type Strains, Phase IV (KMG-IV): sequencing the most valuable type-strain genomes for metagenomic binning, comparative biology and taxonomic classification.</title>
        <authorList>
            <person name="Goeker M."/>
        </authorList>
    </citation>
    <scope>NUCLEOTIDE SEQUENCE [LARGE SCALE GENOMIC DNA]</scope>
    <source>
        <strain evidence="1 2">DSM 21319</strain>
    </source>
</reference>
<gene>
    <name evidence="1" type="ORF">HNQ66_000182</name>
</gene>
<keyword evidence="2" id="KW-1185">Reference proteome</keyword>
<accession>A0A7W8DSC5</accession>
<evidence type="ECO:0000313" key="1">
    <source>
        <dbReference type="EMBL" id="MBB5040804.1"/>
    </source>
</evidence>
<sequence length="136" mass="15293">MIGLANSAEVDALWPQLSARFQEAIDRCGDDISAADLWQMCRSGNAFLMVAMEDDVPAMGAVLQFQKWERGTVLRCLVLAGEDMGRWFAELPAAIRKIAREGGATRFVFDGRDGWERIIMPLKIPKKLRTTYEVEI</sequence>